<feature type="transmembrane region" description="Helical" evidence="1">
    <location>
        <begin position="185"/>
        <end position="207"/>
    </location>
</feature>
<evidence type="ECO:0000313" key="3">
    <source>
        <dbReference type="Proteomes" id="UP000254537"/>
    </source>
</evidence>
<keyword evidence="1" id="KW-0472">Membrane</keyword>
<evidence type="ECO:0008006" key="4">
    <source>
        <dbReference type="Google" id="ProtNLM"/>
    </source>
</evidence>
<gene>
    <name evidence="2" type="ORF">DWG20_13680</name>
</gene>
<feature type="transmembrane region" description="Helical" evidence="1">
    <location>
        <begin position="47"/>
        <end position="69"/>
    </location>
</feature>
<sequence length="226" mass="25375">MKNHQTRRAFEVALLTAGWFALGLQLYHGVAAGLAQGVPWPISVFNFFSYFTILTNLLLAAGLTLPLLFPDMRFSRFLGRPAARSASLTYIAIVGLVYELLLRELWHPTGLQWLADLMLHDAIPLGYFVYWVLYVPPARLRWHDALRWLAYPAAYLGYTLLRGTFLGHYPYPFLNVLHLGYEGVLLNSAFLAMAFFAMGSLVVALDARLKAARTVRSDPPGEGDAR</sequence>
<keyword evidence="1" id="KW-0812">Transmembrane</keyword>
<proteinExistence type="predicted"/>
<dbReference type="Proteomes" id="UP000254537">
    <property type="component" value="Chromosome"/>
</dbReference>
<evidence type="ECO:0000256" key="1">
    <source>
        <dbReference type="SAM" id="Phobius"/>
    </source>
</evidence>
<dbReference type="EMBL" id="CP031337">
    <property type="protein sequence ID" value="AXK40394.1"/>
    <property type="molecule type" value="Genomic_DNA"/>
</dbReference>
<dbReference type="OrthoDB" id="9809977at2"/>
<name>A0A345Y8Z2_9NEIS</name>
<organism evidence="2 3">
    <name type="scientific">Crenobacter cavernae</name>
    <dbReference type="NCBI Taxonomy" id="2290923"/>
    <lineage>
        <taxon>Bacteria</taxon>
        <taxon>Pseudomonadati</taxon>
        <taxon>Pseudomonadota</taxon>
        <taxon>Betaproteobacteria</taxon>
        <taxon>Neisseriales</taxon>
        <taxon>Neisseriaceae</taxon>
        <taxon>Crenobacter</taxon>
    </lineage>
</organism>
<dbReference type="KEGG" id="ccah:DWG20_13680"/>
<dbReference type="AlphaFoldDB" id="A0A345Y8Z2"/>
<evidence type="ECO:0000313" key="2">
    <source>
        <dbReference type="EMBL" id="AXK40394.1"/>
    </source>
</evidence>
<accession>A0A345Y8Z2</accession>
<feature type="transmembrane region" description="Helical" evidence="1">
    <location>
        <begin position="113"/>
        <end position="133"/>
    </location>
</feature>
<feature type="transmembrane region" description="Helical" evidence="1">
    <location>
        <begin position="81"/>
        <end position="101"/>
    </location>
</feature>
<dbReference type="NCBIfam" id="NF038065">
    <property type="entry name" value="Pr6Pr"/>
    <property type="match status" value="1"/>
</dbReference>
<keyword evidence="1" id="KW-1133">Transmembrane helix</keyword>
<protein>
    <recommendedName>
        <fullName evidence="4">FAR-17a/AIG1-like protein</fullName>
    </recommendedName>
</protein>
<reference evidence="2 3" key="1">
    <citation type="submission" date="2018-07" db="EMBL/GenBank/DDBJ databases">
        <title>Crenobacter cavernae sp. nov., isolated from a karst cave.</title>
        <authorList>
            <person name="Zhu H."/>
        </authorList>
    </citation>
    <scope>NUCLEOTIDE SEQUENCE [LARGE SCALE GENOMIC DNA]</scope>
    <source>
        <strain evidence="2 3">K1W11S-77</strain>
    </source>
</reference>
<dbReference type="RefSeq" id="WP_115434321.1">
    <property type="nucleotide sequence ID" value="NZ_CP031337.1"/>
</dbReference>
<feature type="transmembrane region" description="Helical" evidence="1">
    <location>
        <begin position="145"/>
        <end position="165"/>
    </location>
</feature>
<dbReference type="InterPro" id="IPR049713">
    <property type="entry name" value="Pr6Pr-like"/>
</dbReference>